<proteinExistence type="predicted"/>
<dbReference type="EMBL" id="JAIFRP010000021">
    <property type="protein sequence ID" value="KAK2585543.1"/>
    <property type="molecule type" value="Genomic_DNA"/>
</dbReference>
<gene>
    <name evidence="1" type="ORF">KPH14_010185</name>
</gene>
<comment type="caution">
    <text evidence="1">The sequence shown here is derived from an EMBL/GenBank/DDBJ whole genome shotgun (WGS) entry which is preliminary data.</text>
</comment>
<sequence length="428" mass="50299">MQAKNTVESLTFKNTRQLDSFNKDIQTFKPLFPPFKQKSLGVVVDGDKQQEGKEGEELQERKPFELYDADYQEWEGSLEEETDEMDYQGWWEDSEKEKKLWWLKECDILASITDEEDIDEDYTETTKPLLAHPLTIPYARTPKPRFVSTDENVKYILETLPRRPPSPVRHVLPLRFDLRAAMEGLREEKSRENEIRNYLRESKNRISGELMQMLEDGVEADKMIGSLVLQLILEEVVLTIDFVDHGIDVHTFLTIATTMALRELKISCPSEPSYSSLDENWESFFPRHDDDIEDDSKGIKRKSKRNWSELRSALRRVRTPRLRDSDLLHHCLPWHLMLPSHERGHTAGRFYANLRDRIDKILGNSHTELARAYVPDVTCYHLKEYFPSAFRDTLDKRTILQSQPEVSFCWKPTVRDIVELPFRLFSFV</sequence>
<evidence type="ECO:0000313" key="1">
    <source>
        <dbReference type="EMBL" id="KAK2585543.1"/>
    </source>
</evidence>
<organism evidence="1 2">
    <name type="scientific">Odynerus spinipes</name>
    <dbReference type="NCBI Taxonomy" id="1348599"/>
    <lineage>
        <taxon>Eukaryota</taxon>
        <taxon>Metazoa</taxon>
        <taxon>Ecdysozoa</taxon>
        <taxon>Arthropoda</taxon>
        <taxon>Hexapoda</taxon>
        <taxon>Insecta</taxon>
        <taxon>Pterygota</taxon>
        <taxon>Neoptera</taxon>
        <taxon>Endopterygota</taxon>
        <taxon>Hymenoptera</taxon>
        <taxon>Apocrita</taxon>
        <taxon>Aculeata</taxon>
        <taxon>Vespoidea</taxon>
        <taxon>Vespidae</taxon>
        <taxon>Eumeninae</taxon>
        <taxon>Odynerus</taxon>
    </lineage>
</organism>
<name>A0AAD9VSL8_9HYME</name>
<accession>A0AAD9VSL8</accession>
<reference evidence="1" key="2">
    <citation type="journal article" date="2023" name="Commun. Biol.">
        <title>Intrasexual cuticular hydrocarbon dimorphism in a wasp sheds light on hydrocarbon biosynthesis genes in Hymenoptera.</title>
        <authorList>
            <person name="Moris V.C."/>
            <person name="Podsiadlowski L."/>
            <person name="Martin S."/>
            <person name="Oeyen J.P."/>
            <person name="Donath A."/>
            <person name="Petersen M."/>
            <person name="Wilbrandt J."/>
            <person name="Misof B."/>
            <person name="Liedtke D."/>
            <person name="Thamm M."/>
            <person name="Scheiner R."/>
            <person name="Schmitt T."/>
            <person name="Niehuis O."/>
        </authorList>
    </citation>
    <scope>NUCLEOTIDE SEQUENCE</scope>
    <source>
        <strain evidence="1">GBR_01_08_01A</strain>
    </source>
</reference>
<dbReference type="Proteomes" id="UP001258017">
    <property type="component" value="Unassembled WGS sequence"/>
</dbReference>
<evidence type="ECO:0000313" key="2">
    <source>
        <dbReference type="Proteomes" id="UP001258017"/>
    </source>
</evidence>
<dbReference type="AlphaFoldDB" id="A0AAD9VSL8"/>
<protein>
    <submittedName>
        <fullName evidence="1">Uncharacterized protein</fullName>
    </submittedName>
</protein>
<keyword evidence="2" id="KW-1185">Reference proteome</keyword>
<reference evidence="1" key="1">
    <citation type="submission" date="2021-08" db="EMBL/GenBank/DDBJ databases">
        <authorList>
            <person name="Misof B."/>
            <person name="Oliver O."/>
            <person name="Podsiadlowski L."/>
            <person name="Donath A."/>
            <person name="Peters R."/>
            <person name="Mayer C."/>
            <person name="Rust J."/>
            <person name="Gunkel S."/>
            <person name="Lesny P."/>
            <person name="Martin S."/>
            <person name="Oeyen J.P."/>
            <person name="Petersen M."/>
            <person name="Panagiotis P."/>
            <person name="Wilbrandt J."/>
            <person name="Tanja T."/>
        </authorList>
    </citation>
    <scope>NUCLEOTIDE SEQUENCE</scope>
    <source>
        <strain evidence="1">GBR_01_08_01A</strain>
        <tissue evidence="1">Thorax + abdomen</tissue>
    </source>
</reference>